<organism evidence="2 3">
    <name type="scientific">Rhodocollybia butyracea</name>
    <dbReference type="NCBI Taxonomy" id="206335"/>
    <lineage>
        <taxon>Eukaryota</taxon>
        <taxon>Fungi</taxon>
        <taxon>Dikarya</taxon>
        <taxon>Basidiomycota</taxon>
        <taxon>Agaricomycotina</taxon>
        <taxon>Agaricomycetes</taxon>
        <taxon>Agaricomycetidae</taxon>
        <taxon>Agaricales</taxon>
        <taxon>Marasmiineae</taxon>
        <taxon>Omphalotaceae</taxon>
        <taxon>Rhodocollybia</taxon>
    </lineage>
</organism>
<proteinExistence type="predicted"/>
<feature type="compositionally biased region" description="Polar residues" evidence="1">
    <location>
        <begin position="39"/>
        <end position="58"/>
    </location>
</feature>
<dbReference type="EMBL" id="JADNRY010000001">
    <property type="protein sequence ID" value="KAF9078842.1"/>
    <property type="molecule type" value="Genomic_DNA"/>
</dbReference>
<feature type="compositionally biased region" description="Low complexity" evidence="1">
    <location>
        <begin position="252"/>
        <end position="264"/>
    </location>
</feature>
<dbReference type="OrthoDB" id="3215907at2759"/>
<gene>
    <name evidence="2" type="ORF">BDP27DRAFT_1310266</name>
</gene>
<feature type="compositionally biased region" description="Polar residues" evidence="1">
    <location>
        <begin position="1"/>
        <end position="19"/>
    </location>
</feature>
<comment type="caution">
    <text evidence="2">The sequence shown here is derived from an EMBL/GenBank/DDBJ whole genome shotgun (WGS) entry which is preliminary data.</text>
</comment>
<dbReference type="AlphaFoldDB" id="A0A9P5UGV0"/>
<feature type="region of interest" description="Disordered" evidence="1">
    <location>
        <begin position="85"/>
        <end position="111"/>
    </location>
</feature>
<reference evidence="2" key="1">
    <citation type="submission" date="2020-11" db="EMBL/GenBank/DDBJ databases">
        <authorList>
            <consortium name="DOE Joint Genome Institute"/>
            <person name="Ahrendt S."/>
            <person name="Riley R."/>
            <person name="Andreopoulos W."/>
            <person name="Labutti K."/>
            <person name="Pangilinan J."/>
            <person name="Ruiz-Duenas F.J."/>
            <person name="Barrasa J.M."/>
            <person name="Sanchez-Garcia M."/>
            <person name="Camarero S."/>
            <person name="Miyauchi S."/>
            <person name="Serrano A."/>
            <person name="Linde D."/>
            <person name="Babiker R."/>
            <person name="Drula E."/>
            <person name="Ayuso-Fernandez I."/>
            <person name="Pacheco R."/>
            <person name="Padilla G."/>
            <person name="Ferreira P."/>
            <person name="Barriuso J."/>
            <person name="Kellner H."/>
            <person name="Castanera R."/>
            <person name="Alfaro M."/>
            <person name="Ramirez L."/>
            <person name="Pisabarro A.G."/>
            <person name="Kuo A."/>
            <person name="Tritt A."/>
            <person name="Lipzen A."/>
            <person name="He G."/>
            <person name="Yan M."/>
            <person name="Ng V."/>
            <person name="Cullen D."/>
            <person name="Martin F."/>
            <person name="Rosso M.-N."/>
            <person name="Henrissat B."/>
            <person name="Hibbett D."/>
            <person name="Martinez A.T."/>
            <person name="Grigoriev I.V."/>
        </authorList>
    </citation>
    <scope>NUCLEOTIDE SEQUENCE</scope>
    <source>
        <strain evidence="2">AH 40177</strain>
    </source>
</reference>
<dbReference type="Proteomes" id="UP000772434">
    <property type="component" value="Unassembled WGS sequence"/>
</dbReference>
<feature type="compositionally biased region" description="Polar residues" evidence="1">
    <location>
        <begin position="90"/>
        <end position="106"/>
    </location>
</feature>
<keyword evidence="3" id="KW-1185">Reference proteome</keyword>
<evidence type="ECO:0000313" key="2">
    <source>
        <dbReference type="EMBL" id="KAF9078842.1"/>
    </source>
</evidence>
<accession>A0A9P5UGV0</accession>
<name>A0A9P5UGV0_9AGAR</name>
<sequence>MSAPSYSLPPTTNELTPSQRLRLVRSTRKLGEMLGETPVINSSSEFVHSSNPSTSISARPTHVPQKKSKALPRPLVLSLHSVPAALTPPKSATTPLSPTRSANMVSSPYDDFDYQDDQVQARRKRMAKLTRTLGENIPPELVFRSLSRPRGSSIDSGRLAAAFKVTVMSPNRSVDTFNQDIPSAELPKSIALVKTQSSTLMSRSASLQAPRSPVSKRLLRRAHDHAHSFGLEELRSVSPPLSGRKSTDTVHSTASDSSCSSTSSDWKRTYRKEAGWSGEWNRPDMTEVMNRLRGLKAT</sequence>
<evidence type="ECO:0000256" key="1">
    <source>
        <dbReference type="SAM" id="MobiDB-lite"/>
    </source>
</evidence>
<feature type="region of interest" description="Disordered" evidence="1">
    <location>
        <begin position="1"/>
        <end position="20"/>
    </location>
</feature>
<feature type="region of interest" description="Disordered" evidence="1">
    <location>
        <begin position="34"/>
        <end position="71"/>
    </location>
</feature>
<evidence type="ECO:0000313" key="3">
    <source>
        <dbReference type="Proteomes" id="UP000772434"/>
    </source>
</evidence>
<feature type="region of interest" description="Disordered" evidence="1">
    <location>
        <begin position="230"/>
        <end position="267"/>
    </location>
</feature>
<protein>
    <submittedName>
        <fullName evidence="2">Uncharacterized protein</fullName>
    </submittedName>
</protein>